<accession>W2C2W3</accession>
<dbReference type="Pfam" id="PF01381">
    <property type="entry name" value="HTH_3"/>
    <property type="match status" value="1"/>
</dbReference>
<dbReference type="CDD" id="cd00093">
    <property type="entry name" value="HTH_XRE"/>
    <property type="match status" value="1"/>
</dbReference>
<organism evidence="3 4">
    <name type="scientific">Tannerella sp. oral taxon BU063 isolate Cell 2</name>
    <dbReference type="NCBI Taxonomy" id="1411148"/>
    <lineage>
        <taxon>Bacteria</taxon>
        <taxon>Pseudomonadati</taxon>
        <taxon>Bacteroidota</taxon>
        <taxon>Bacteroidia</taxon>
        <taxon>Bacteroidales</taxon>
        <taxon>Tannerellaceae</taxon>
        <taxon>Tannerella</taxon>
    </lineage>
</organism>
<dbReference type="AlphaFoldDB" id="W2C2W3"/>
<dbReference type="SMART" id="SM00530">
    <property type="entry name" value="HTH_XRE"/>
    <property type="match status" value="1"/>
</dbReference>
<feature type="region of interest" description="Disordered" evidence="1">
    <location>
        <begin position="1"/>
        <end position="25"/>
    </location>
</feature>
<name>W2C2W3_9BACT</name>
<proteinExistence type="predicted"/>
<evidence type="ECO:0000313" key="3">
    <source>
        <dbReference type="EMBL" id="ETK00822.1"/>
    </source>
</evidence>
<dbReference type="PATRIC" id="fig|1411148.3.peg.2258"/>
<dbReference type="Proteomes" id="UP000018837">
    <property type="component" value="Unassembled WGS sequence"/>
</dbReference>
<dbReference type="PROSITE" id="PS50943">
    <property type="entry name" value="HTH_CROC1"/>
    <property type="match status" value="1"/>
</dbReference>
<sequence>MITKDNMLTSISKEIEQEFGKPGTPERAKFDEEAYAFYTGQLLSDARKEAKVTQAELARRLHATRSYIARVERGDIMPSAAMFYNMISALGLRIEIVKPVATI</sequence>
<dbReference type="Gene3D" id="1.10.260.40">
    <property type="entry name" value="lambda repressor-like DNA-binding domains"/>
    <property type="match status" value="1"/>
</dbReference>
<protein>
    <submittedName>
        <fullName evidence="3">XRE family transcriptional regulator</fullName>
    </submittedName>
</protein>
<evidence type="ECO:0000259" key="2">
    <source>
        <dbReference type="PROSITE" id="PS50943"/>
    </source>
</evidence>
<feature type="domain" description="HTH cro/C1-type" evidence="2">
    <location>
        <begin position="43"/>
        <end position="97"/>
    </location>
</feature>
<dbReference type="GO" id="GO:0003677">
    <property type="term" value="F:DNA binding"/>
    <property type="evidence" value="ECO:0007669"/>
    <property type="project" value="InterPro"/>
</dbReference>
<gene>
    <name evidence="3" type="ORF">N425_13445</name>
</gene>
<feature type="compositionally biased region" description="Basic and acidic residues" evidence="1">
    <location>
        <begin position="13"/>
        <end position="25"/>
    </location>
</feature>
<dbReference type="SUPFAM" id="SSF47413">
    <property type="entry name" value="lambda repressor-like DNA-binding domains"/>
    <property type="match status" value="1"/>
</dbReference>
<dbReference type="InterPro" id="IPR010982">
    <property type="entry name" value="Lambda_DNA-bd_dom_sf"/>
</dbReference>
<dbReference type="EMBL" id="AYUF01000495">
    <property type="protein sequence ID" value="ETK00822.1"/>
    <property type="molecule type" value="Genomic_DNA"/>
</dbReference>
<evidence type="ECO:0000313" key="4">
    <source>
        <dbReference type="Proteomes" id="UP000018837"/>
    </source>
</evidence>
<comment type="caution">
    <text evidence="3">The sequence shown here is derived from an EMBL/GenBank/DDBJ whole genome shotgun (WGS) entry which is preliminary data.</text>
</comment>
<reference evidence="3 4" key="1">
    <citation type="submission" date="2013-11" db="EMBL/GenBank/DDBJ databases">
        <title>Single cell genomics of uncultured Tannerella BU063 (oral taxon 286).</title>
        <authorList>
            <person name="Beall C.J."/>
            <person name="Campbell A.G."/>
            <person name="Griffen A.L."/>
            <person name="Podar M."/>
            <person name="Leys E.J."/>
        </authorList>
    </citation>
    <scope>NUCLEOTIDE SEQUENCE [LARGE SCALE GENOMIC DNA]</scope>
    <source>
        <strain evidence="3">Cell 2</strain>
    </source>
</reference>
<evidence type="ECO:0000256" key="1">
    <source>
        <dbReference type="SAM" id="MobiDB-lite"/>
    </source>
</evidence>
<dbReference type="InterPro" id="IPR001387">
    <property type="entry name" value="Cro/C1-type_HTH"/>
</dbReference>
<feature type="compositionally biased region" description="Polar residues" evidence="1">
    <location>
        <begin position="1"/>
        <end position="12"/>
    </location>
</feature>